<dbReference type="InterPro" id="IPR018193">
    <property type="entry name" value="Glyc_kinase_flavodox-like_fold"/>
</dbReference>
<evidence type="ECO:0000256" key="5">
    <source>
        <dbReference type="SAM" id="SignalP"/>
    </source>
</evidence>
<reference evidence="6" key="2">
    <citation type="submission" date="2020-09" db="EMBL/GenBank/DDBJ databases">
        <authorList>
            <person name="Sun Q."/>
            <person name="Ohkuma M."/>
        </authorList>
    </citation>
    <scope>NUCLEOTIDE SEQUENCE</scope>
    <source>
        <strain evidence="6">JCM 3090</strain>
    </source>
</reference>
<dbReference type="GO" id="GO:0008887">
    <property type="term" value="F:glycerate kinase activity"/>
    <property type="evidence" value="ECO:0007669"/>
    <property type="project" value="UniProtKB-UniRule"/>
</dbReference>
<dbReference type="RefSeq" id="WP_189169130.1">
    <property type="nucleotide sequence ID" value="NZ_BMQB01000002.1"/>
</dbReference>
<dbReference type="GO" id="GO:0031388">
    <property type="term" value="P:organic acid phosphorylation"/>
    <property type="evidence" value="ECO:0007669"/>
    <property type="project" value="UniProtKB-UniRule"/>
</dbReference>
<dbReference type="Gene3D" id="3.90.1510.10">
    <property type="entry name" value="Glycerate kinase, domain 2"/>
    <property type="match status" value="1"/>
</dbReference>
<dbReference type="InterPro" id="IPR004381">
    <property type="entry name" value="Glycerate_kinase"/>
</dbReference>
<dbReference type="InterPro" id="IPR036129">
    <property type="entry name" value="Glycerate_kinase_sf"/>
</dbReference>
<evidence type="ECO:0000256" key="3">
    <source>
        <dbReference type="ARBA" id="ARBA00022777"/>
    </source>
</evidence>
<evidence type="ECO:0000256" key="1">
    <source>
        <dbReference type="ARBA" id="ARBA00006284"/>
    </source>
</evidence>
<feature type="chain" id="PRO_5039634625" evidence="5">
    <location>
        <begin position="31"/>
        <end position="382"/>
    </location>
</feature>
<keyword evidence="3 4" id="KW-0418">Kinase</keyword>
<protein>
    <submittedName>
        <fullName evidence="6">Glycerate kinase</fullName>
    </submittedName>
</protein>
<feature type="signal peptide" evidence="5">
    <location>
        <begin position="1"/>
        <end position="30"/>
    </location>
</feature>
<evidence type="ECO:0000256" key="2">
    <source>
        <dbReference type="ARBA" id="ARBA00022679"/>
    </source>
</evidence>
<dbReference type="SUPFAM" id="SSF110738">
    <property type="entry name" value="Glycerate kinase I"/>
    <property type="match status" value="1"/>
</dbReference>
<gene>
    <name evidence="6" type="ORF">GCM10010123_13170</name>
</gene>
<sequence>MRVLVCPDKFSGTLTAAAAAAAIAAGWAAARPGDAVAVAPLADGGPGFVDALAPAVGGRRLPVPTVDPLGRPVTGEILVTGATAYVESAHACGRHLLRYRERDPAAASTYGVGALLAAAVTAGARRVVVGLGGSGTHDVGAGLLAALGAGPRDAAGAPLPPGGAALAAAAALAGPPRLAGRPLAGIALVGAADVDNPLVGPAGAAAVYGPQKGLRRRDVPRFDAGAAHLAALLAAALPGCPPDLADRPGAGAAGGLGAALLALGGTLTPGAALVRERLGLTARIAAADLVLTGEGSADAQTGRGKVVADVAAVARAHGVPCVVLAGRAGVSAADLGVSAVHSLTERLGSARRARAGARAGLTALAGEVALRWAGVGNAPAGG</sequence>
<name>A0A8J3B8G9_9ACTN</name>
<dbReference type="PANTHER" id="PTHR21599">
    <property type="entry name" value="GLYCERATE KINASE"/>
    <property type="match status" value="1"/>
</dbReference>
<dbReference type="Proteomes" id="UP000649739">
    <property type="component" value="Unassembled WGS sequence"/>
</dbReference>
<dbReference type="PIRSF" id="PIRSF006078">
    <property type="entry name" value="GlxK"/>
    <property type="match status" value="1"/>
</dbReference>
<proteinExistence type="inferred from homology"/>
<dbReference type="PANTHER" id="PTHR21599:SF0">
    <property type="entry name" value="GLYCERATE KINASE"/>
    <property type="match status" value="1"/>
</dbReference>
<dbReference type="Gene3D" id="3.40.50.10350">
    <property type="entry name" value="Glycerate kinase, domain 1"/>
    <property type="match status" value="1"/>
</dbReference>
<evidence type="ECO:0000313" key="6">
    <source>
        <dbReference type="EMBL" id="GGJ84885.1"/>
    </source>
</evidence>
<reference evidence="6" key="1">
    <citation type="journal article" date="2014" name="Int. J. Syst. Evol. Microbiol.">
        <title>Complete genome sequence of Corynebacterium casei LMG S-19264T (=DSM 44701T), isolated from a smear-ripened cheese.</title>
        <authorList>
            <consortium name="US DOE Joint Genome Institute (JGI-PGF)"/>
            <person name="Walter F."/>
            <person name="Albersmeier A."/>
            <person name="Kalinowski J."/>
            <person name="Ruckert C."/>
        </authorList>
    </citation>
    <scope>NUCLEOTIDE SEQUENCE</scope>
    <source>
        <strain evidence="6">JCM 3090</strain>
    </source>
</reference>
<dbReference type="InterPro" id="IPR018197">
    <property type="entry name" value="Glycerate_kinase_RE-like"/>
</dbReference>
<evidence type="ECO:0000256" key="4">
    <source>
        <dbReference type="PIRNR" id="PIRNR006078"/>
    </source>
</evidence>
<comment type="caution">
    <text evidence="6">The sequence shown here is derived from an EMBL/GenBank/DDBJ whole genome shotgun (WGS) entry which is preliminary data.</text>
</comment>
<keyword evidence="2 4" id="KW-0808">Transferase</keyword>
<dbReference type="Pfam" id="PF02595">
    <property type="entry name" value="Gly_kinase"/>
    <property type="match status" value="1"/>
</dbReference>
<keyword evidence="7" id="KW-1185">Reference proteome</keyword>
<dbReference type="NCBIfam" id="TIGR00045">
    <property type="entry name" value="glycerate kinase"/>
    <property type="match status" value="1"/>
</dbReference>
<keyword evidence="5" id="KW-0732">Signal</keyword>
<organism evidence="6 7">
    <name type="scientific">Pilimelia anulata</name>
    <dbReference type="NCBI Taxonomy" id="53371"/>
    <lineage>
        <taxon>Bacteria</taxon>
        <taxon>Bacillati</taxon>
        <taxon>Actinomycetota</taxon>
        <taxon>Actinomycetes</taxon>
        <taxon>Micromonosporales</taxon>
        <taxon>Micromonosporaceae</taxon>
        <taxon>Pilimelia</taxon>
    </lineage>
</organism>
<comment type="similarity">
    <text evidence="1 4">Belongs to the glycerate kinase type-1 family.</text>
</comment>
<dbReference type="EMBL" id="BMQB01000002">
    <property type="protein sequence ID" value="GGJ84885.1"/>
    <property type="molecule type" value="Genomic_DNA"/>
</dbReference>
<dbReference type="AlphaFoldDB" id="A0A8J3B8G9"/>
<evidence type="ECO:0000313" key="7">
    <source>
        <dbReference type="Proteomes" id="UP000649739"/>
    </source>
</evidence>
<accession>A0A8J3B8G9</accession>